<comment type="caution">
    <text evidence="1">The sequence shown here is derived from an EMBL/GenBank/DDBJ whole genome shotgun (WGS) entry which is preliminary data.</text>
</comment>
<dbReference type="AlphaFoldDB" id="A0A078R0S8"/>
<evidence type="ECO:0000313" key="2">
    <source>
        <dbReference type="Proteomes" id="UP000028134"/>
    </source>
</evidence>
<organism evidence="1 2">
    <name type="scientific">Phocaeicola vulgatus str. 3775 SL</name>
    <name type="common">B</name>
    <name type="synonym">iv</name>
    <dbReference type="NCBI Taxonomy" id="1339350"/>
    <lineage>
        <taxon>Bacteria</taxon>
        <taxon>Pseudomonadati</taxon>
        <taxon>Bacteroidota</taxon>
        <taxon>Bacteroidia</taxon>
        <taxon>Bacteroidales</taxon>
        <taxon>Bacteroidaceae</taxon>
        <taxon>Phocaeicola</taxon>
    </lineage>
</organism>
<reference evidence="1 2" key="1">
    <citation type="submission" date="2014-04" db="EMBL/GenBank/DDBJ databases">
        <authorList>
            <person name="Sears C."/>
            <person name="Carroll K."/>
            <person name="Sack B.R."/>
            <person name="Qadri F."/>
            <person name="Myers L.L."/>
            <person name="Chung G.-T."/>
            <person name="Escheverria P."/>
            <person name="Fraser C.M."/>
            <person name="Sadzewicz L."/>
            <person name="Shefchek K.A."/>
            <person name="Tallon L."/>
            <person name="Das S.P."/>
            <person name="Daugherty S."/>
            <person name="Mongodin E.F."/>
        </authorList>
    </citation>
    <scope>NUCLEOTIDE SEQUENCE [LARGE SCALE GENOMIC DNA]</scope>
    <source>
        <strain evidence="2">3775 SL(B) 10 (iv)</strain>
    </source>
</reference>
<proteinExistence type="predicted"/>
<evidence type="ECO:0000313" key="1">
    <source>
        <dbReference type="EMBL" id="KDS27477.1"/>
    </source>
</evidence>
<sequence>MCSAIIGRSRVCCITNSENEISGFFCVHTLHLLIKKNKTMKKQKKEITLRDIETMYGNEGTRVAELQSRLALVPEWLSVFLNEQEKKALTQRVLNGTTDDKLDFFNDLAYGKWQFMMLVDLTCKTNPEDVFLATVEDFNADRVDATLSEIQQRLNCSVFKVWQRGEHFFLSKADEDFQDATIRRIGWLIDPKHDDKEDKE</sequence>
<accession>A0A078R0S8</accession>
<dbReference type="PATRIC" id="fig|1339350.3.peg.3653"/>
<gene>
    <name evidence="1" type="ORF">M097_3833</name>
</gene>
<protein>
    <submittedName>
        <fullName evidence="1">Uncharacterized protein</fullName>
    </submittedName>
</protein>
<dbReference type="EMBL" id="JNHI01000029">
    <property type="protein sequence ID" value="KDS27477.1"/>
    <property type="molecule type" value="Genomic_DNA"/>
</dbReference>
<dbReference type="Proteomes" id="UP000028134">
    <property type="component" value="Unassembled WGS sequence"/>
</dbReference>
<name>A0A078R0S8_PHOVU</name>